<feature type="binding site" evidence="11">
    <location>
        <position position="195"/>
    </location>
    <ligand>
        <name>Ca(2+)</name>
        <dbReference type="ChEBI" id="CHEBI:29108"/>
        <label>3</label>
    </ligand>
</feature>
<name>A0A7J7P7K7_9MAGN</name>
<feature type="binding site" evidence="11">
    <location>
        <position position="155"/>
    </location>
    <ligand>
        <name>Ca(2+)</name>
        <dbReference type="ChEBI" id="CHEBI:29108"/>
        <label>2</label>
    </ligand>
</feature>
<keyword evidence="8" id="KW-0865">Zymogen</keyword>
<dbReference type="FunFam" id="3.40.390.10:FF:000018">
    <property type="entry name" value="Metalloendoproteinase 1"/>
    <property type="match status" value="1"/>
</dbReference>
<evidence type="ECO:0000256" key="3">
    <source>
        <dbReference type="ARBA" id="ARBA00022723"/>
    </source>
</evidence>
<organism evidence="13 14">
    <name type="scientific">Kingdonia uniflora</name>
    <dbReference type="NCBI Taxonomy" id="39325"/>
    <lineage>
        <taxon>Eukaryota</taxon>
        <taxon>Viridiplantae</taxon>
        <taxon>Streptophyta</taxon>
        <taxon>Embryophyta</taxon>
        <taxon>Tracheophyta</taxon>
        <taxon>Spermatophyta</taxon>
        <taxon>Magnoliopsida</taxon>
        <taxon>Ranunculales</taxon>
        <taxon>Circaeasteraceae</taxon>
        <taxon>Kingdonia</taxon>
    </lineage>
</organism>
<dbReference type="EMBL" id="JACGCM010000188">
    <property type="protein sequence ID" value="KAF6175416.1"/>
    <property type="molecule type" value="Genomic_DNA"/>
</dbReference>
<dbReference type="Gene3D" id="3.40.390.10">
    <property type="entry name" value="Collagenase (Catalytic Domain)"/>
    <property type="match status" value="1"/>
</dbReference>
<keyword evidence="9" id="KW-0325">Glycoprotein</keyword>
<feature type="binding site" evidence="11">
    <location>
        <position position="192"/>
    </location>
    <ligand>
        <name>Ca(2+)</name>
        <dbReference type="ChEBI" id="CHEBI:29108"/>
        <label>3</label>
    </ligand>
</feature>
<feature type="binding site" evidence="11">
    <location>
        <position position="195"/>
    </location>
    <ligand>
        <name>Ca(2+)</name>
        <dbReference type="ChEBI" id="CHEBI:29108"/>
        <label>1</label>
    </ligand>
</feature>
<evidence type="ECO:0000256" key="2">
    <source>
        <dbReference type="ARBA" id="ARBA00022670"/>
    </source>
</evidence>
<evidence type="ECO:0000256" key="5">
    <source>
        <dbReference type="ARBA" id="ARBA00022801"/>
    </source>
</evidence>
<keyword evidence="11" id="KW-0106">Calcium</keyword>
<dbReference type="PANTHER" id="PTHR10201:SF321">
    <property type="entry name" value="METALLOENDOPROTEINASE 4-MMP"/>
    <property type="match status" value="1"/>
</dbReference>
<accession>A0A7J7P7K7</accession>
<dbReference type="Proteomes" id="UP000541444">
    <property type="component" value="Unassembled WGS sequence"/>
</dbReference>
<dbReference type="InterPro" id="IPR033739">
    <property type="entry name" value="M10A_MMP"/>
</dbReference>
<comment type="cofactor">
    <cofactor evidence="11">
        <name>Ca(2+)</name>
        <dbReference type="ChEBI" id="CHEBI:29108"/>
    </cofactor>
    <text evidence="11">Can bind about 5 Ca(2+) ions per subunit.</text>
</comment>
<evidence type="ECO:0000256" key="9">
    <source>
        <dbReference type="ARBA" id="ARBA00023180"/>
    </source>
</evidence>
<sequence length="305" mass="34361">MRFLDAEKGSNVMGMSELKKYFHRFGYLPNLDTNFTDMFDKNFEMALAQYQAKLGLPVTSKLDSTTLEQIMLPRCGLRDTNHDILRTTKHFAYFPGKPRWEKLTPSTLTYALSPEKTVKYLKRSDIKAAVERAFAQWASVIPINFMETEDYSKADIKIGFYNGDHGDGDPFDGVLGVLAHAFSPESGRFHLDASETWAVDFKSEKSKVAIDLQSVALHEIGHILGLAHSSVKEAVMYPSLSPRSKKVLLKLDDVKGVQALYGSNPNFTFSSLLKSNIESNKANHLGPQWSKWVPIVLALILYLYK</sequence>
<evidence type="ECO:0000256" key="6">
    <source>
        <dbReference type="ARBA" id="ARBA00022833"/>
    </source>
</evidence>
<dbReference type="PANTHER" id="PTHR10201">
    <property type="entry name" value="MATRIX METALLOPROTEINASE"/>
    <property type="match status" value="1"/>
</dbReference>
<dbReference type="SMART" id="SM00235">
    <property type="entry name" value="ZnMc"/>
    <property type="match status" value="1"/>
</dbReference>
<feature type="binding site" evidence="11">
    <location>
        <position position="167"/>
    </location>
    <ligand>
        <name>Zn(2+)</name>
        <dbReference type="ChEBI" id="CHEBI:29105"/>
        <label>1</label>
    </ligand>
</feature>
<evidence type="ECO:0000256" key="8">
    <source>
        <dbReference type="ARBA" id="ARBA00023145"/>
    </source>
</evidence>
<feature type="binding site" description="in inhibited form" evidence="11">
    <location>
        <position position="75"/>
    </location>
    <ligand>
        <name>Zn(2+)</name>
        <dbReference type="ChEBI" id="CHEBI:29105"/>
        <label>2</label>
        <note>catalytic</note>
    </ligand>
</feature>
<feature type="binding site" evidence="11">
    <location>
        <position position="218"/>
    </location>
    <ligand>
        <name>Zn(2+)</name>
        <dbReference type="ChEBI" id="CHEBI:29105"/>
        <label>2</label>
        <note>catalytic</note>
    </ligand>
</feature>
<keyword evidence="7" id="KW-0482">Metalloprotease</keyword>
<comment type="caution">
    <text evidence="13">The sequence shown here is derived from an EMBL/GenBank/DDBJ whole genome shotgun (WGS) entry which is preliminary data.</text>
</comment>
<comment type="similarity">
    <text evidence="1">Belongs to the peptidase M10A family. Matrix metalloproteinases (MMPs) subfamily.</text>
</comment>
<dbReference type="GO" id="GO:0004222">
    <property type="term" value="F:metalloendopeptidase activity"/>
    <property type="evidence" value="ECO:0007669"/>
    <property type="project" value="InterPro"/>
</dbReference>
<keyword evidence="6 11" id="KW-0862">Zinc</keyword>
<dbReference type="GO" id="GO:0030198">
    <property type="term" value="P:extracellular matrix organization"/>
    <property type="evidence" value="ECO:0007669"/>
    <property type="project" value="TreeGrafter"/>
</dbReference>
<dbReference type="AlphaFoldDB" id="A0A7J7P7K7"/>
<feature type="binding site" evidence="11">
    <location>
        <position position="180"/>
    </location>
    <ligand>
        <name>Zn(2+)</name>
        <dbReference type="ChEBI" id="CHEBI:29105"/>
        <label>1</label>
    </ligand>
</feature>
<evidence type="ECO:0000313" key="13">
    <source>
        <dbReference type="EMBL" id="KAF6175416.1"/>
    </source>
</evidence>
<dbReference type="InterPro" id="IPR021190">
    <property type="entry name" value="Pept_M10A"/>
</dbReference>
<feature type="active site" evidence="10">
    <location>
        <position position="219"/>
    </location>
</feature>
<evidence type="ECO:0000256" key="11">
    <source>
        <dbReference type="PIRSR" id="PIRSR621190-2"/>
    </source>
</evidence>
<dbReference type="OrthoDB" id="406838at2759"/>
<keyword evidence="4" id="KW-0732">Signal</keyword>
<evidence type="ECO:0000256" key="7">
    <source>
        <dbReference type="ARBA" id="ARBA00023049"/>
    </source>
</evidence>
<evidence type="ECO:0000256" key="1">
    <source>
        <dbReference type="ARBA" id="ARBA00009614"/>
    </source>
</evidence>
<dbReference type="InterPro" id="IPR024079">
    <property type="entry name" value="MetalloPept_cat_dom_sf"/>
</dbReference>
<dbReference type="GO" id="GO:0008270">
    <property type="term" value="F:zinc ion binding"/>
    <property type="evidence" value="ECO:0007669"/>
    <property type="project" value="InterPro"/>
</dbReference>
<dbReference type="InterPro" id="IPR006026">
    <property type="entry name" value="Peptidase_Metallo"/>
</dbReference>
<keyword evidence="3 11" id="KW-0479">Metal-binding</keyword>
<dbReference type="GO" id="GO:0006508">
    <property type="term" value="P:proteolysis"/>
    <property type="evidence" value="ECO:0007669"/>
    <property type="project" value="UniProtKB-KW"/>
</dbReference>
<feature type="domain" description="Peptidase metallopeptidase" evidence="12">
    <location>
        <begin position="96"/>
        <end position="263"/>
    </location>
</feature>
<dbReference type="GO" id="GO:0031012">
    <property type="term" value="C:extracellular matrix"/>
    <property type="evidence" value="ECO:0007669"/>
    <property type="project" value="InterPro"/>
</dbReference>
<keyword evidence="2" id="KW-0645">Protease</keyword>
<evidence type="ECO:0000256" key="4">
    <source>
        <dbReference type="ARBA" id="ARBA00022729"/>
    </source>
</evidence>
<feature type="binding site" evidence="11">
    <location>
        <position position="190"/>
    </location>
    <ligand>
        <name>Zn(2+)</name>
        <dbReference type="ChEBI" id="CHEBI:29105"/>
        <label>1</label>
    </ligand>
</feature>
<comment type="cofactor">
    <cofactor evidence="11">
        <name>Zn(2+)</name>
        <dbReference type="ChEBI" id="CHEBI:29105"/>
    </cofactor>
    <text evidence="11">Binds 2 Zn(2+) ions per subunit.</text>
</comment>
<dbReference type="InterPro" id="IPR001818">
    <property type="entry name" value="Pept_M10_metallopeptidase"/>
</dbReference>
<reference evidence="13 14" key="1">
    <citation type="journal article" date="2020" name="IScience">
        <title>Genome Sequencing of the Endangered Kingdonia uniflora (Circaeasteraceae, Ranunculales) Reveals Potential Mechanisms of Evolutionary Specialization.</title>
        <authorList>
            <person name="Sun Y."/>
            <person name="Deng T."/>
            <person name="Zhang A."/>
            <person name="Moore M.J."/>
            <person name="Landis J.B."/>
            <person name="Lin N."/>
            <person name="Zhang H."/>
            <person name="Zhang X."/>
            <person name="Huang J."/>
            <person name="Zhang X."/>
            <person name="Sun H."/>
            <person name="Wang H."/>
        </authorList>
    </citation>
    <scope>NUCLEOTIDE SEQUENCE [LARGE SCALE GENOMIC DNA]</scope>
    <source>
        <strain evidence="13">TB1705</strain>
        <tissue evidence="13">Leaf</tissue>
    </source>
</reference>
<keyword evidence="14" id="KW-1185">Reference proteome</keyword>
<proteinExistence type="inferred from homology"/>
<feature type="binding site" evidence="11">
    <location>
        <position position="228"/>
    </location>
    <ligand>
        <name>Zn(2+)</name>
        <dbReference type="ChEBI" id="CHEBI:29105"/>
        <label>2</label>
        <note>catalytic</note>
    </ligand>
</feature>
<dbReference type="Pfam" id="PF00413">
    <property type="entry name" value="Peptidase_M10"/>
    <property type="match status" value="1"/>
</dbReference>
<feature type="binding site" evidence="11">
    <location>
        <position position="173"/>
    </location>
    <ligand>
        <name>Ca(2+)</name>
        <dbReference type="ChEBI" id="CHEBI:29108"/>
        <label>3</label>
    </ligand>
</feature>
<dbReference type="InterPro" id="IPR002477">
    <property type="entry name" value="Peptidoglycan-bd-like"/>
</dbReference>
<protein>
    <recommendedName>
        <fullName evidence="12">Peptidase metallopeptidase domain-containing protein</fullName>
    </recommendedName>
</protein>
<dbReference type="SUPFAM" id="SSF47090">
    <property type="entry name" value="PGBD-like"/>
    <property type="match status" value="1"/>
</dbReference>
<evidence type="ECO:0000256" key="10">
    <source>
        <dbReference type="PIRSR" id="PIRSR621190-1"/>
    </source>
</evidence>
<dbReference type="Pfam" id="PF01471">
    <property type="entry name" value="PG_binding_1"/>
    <property type="match status" value="1"/>
</dbReference>
<feature type="binding site" evidence="11">
    <location>
        <position position="222"/>
    </location>
    <ligand>
        <name>Zn(2+)</name>
        <dbReference type="ChEBI" id="CHEBI:29105"/>
        <label>2</label>
        <note>catalytic</note>
    </ligand>
</feature>
<dbReference type="InterPro" id="IPR036365">
    <property type="entry name" value="PGBD-like_sf"/>
</dbReference>
<evidence type="ECO:0000259" key="12">
    <source>
        <dbReference type="SMART" id="SM00235"/>
    </source>
</evidence>
<gene>
    <name evidence="13" type="ORF">GIB67_036507</name>
</gene>
<dbReference type="GO" id="GO:0030574">
    <property type="term" value="P:collagen catabolic process"/>
    <property type="evidence" value="ECO:0007669"/>
    <property type="project" value="TreeGrafter"/>
</dbReference>
<feature type="binding site" evidence="11">
    <location>
        <position position="172"/>
    </location>
    <ligand>
        <name>Ca(2+)</name>
        <dbReference type="ChEBI" id="CHEBI:29108"/>
        <label>3</label>
    </ligand>
</feature>
<dbReference type="CDD" id="cd04278">
    <property type="entry name" value="ZnMc_MMP"/>
    <property type="match status" value="1"/>
</dbReference>
<evidence type="ECO:0000313" key="14">
    <source>
        <dbReference type="Proteomes" id="UP000541444"/>
    </source>
</evidence>
<keyword evidence="5" id="KW-0378">Hydrolase</keyword>
<feature type="binding site" evidence="11">
    <location>
        <position position="165"/>
    </location>
    <ligand>
        <name>Zn(2+)</name>
        <dbReference type="ChEBI" id="CHEBI:29105"/>
        <label>1</label>
    </ligand>
</feature>
<feature type="binding site" evidence="11">
    <location>
        <position position="236"/>
    </location>
    <ligand>
        <name>Zn(2+)</name>
        <dbReference type="ChEBI" id="CHEBI:29105"/>
        <label>2</label>
        <note>catalytic</note>
    </ligand>
</feature>
<dbReference type="PRINTS" id="PR00138">
    <property type="entry name" value="MATRIXIN"/>
</dbReference>
<dbReference type="SUPFAM" id="SSF55486">
    <property type="entry name" value="Metalloproteases ('zincins'), catalytic domain"/>
    <property type="match status" value="1"/>
</dbReference>